<dbReference type="AlphaFoldDB" id="A0A367FKK3"/>
<dbReference type="InterPro" id="IPR007278">
    <property type="entry name" value="DUF397"/>
</dbReference>
<dbReference type="Proteomes" id="UP000253094">
    <property type="component" value="Unassembled WGS sequence"/>
</dbReference>
<keyword evidence="3" id="KW-1185">Reference proteome</keyword>
<gene>
    <name evidence="2" type="ORF">DQ384_12640</name>
</gene>
<sequence>MHDLRGARWRKSSFSGDAGQCVEVASNLPGLIGVRDSKTPSDPPLTFTPVEWSAFLHGVKHSAI</sequence>
<dbReference type="OrthoDB" id="4330022at2"/>
<protein>
    <submittedName>
        <fullName evidence="2">DUF397 domain-containing protein</fullName>
    </submittedName>
</protein>
<dbReference type="RefSeq" id="WP_114028954.1">
    <property type="nucleotide sequence ID" value="NZ_QOIL01000006.1"/>
</dbReference>
<evidence type="ECO:0000313" key="2">
    <source>
        <dbReference type="EMBL" id="RCG30824.1"/>
    </source>
</evidence>
<reference evidence="2 3" key="1">
    <citation type="submission" date="2018-06" db="EMBL/GenBank/DDBJ databases">
        <title>Sphaerisporangium craniellae sp. nov., isolated from a marine sponge in the South China Sea.</title>
        <authorList>
            <person name="Li L."/>
        </authorList>
    </citation>
    <scope>NUCLEOTIDE SEQUENCE [LARGE SCALE GENOMIC DNA]</scope>
    <source>
        <strain evidence="2 3">CCTCC AA 208026</strain>
    </source>
</reference>
<organism evidence="2 3">
    <name type="scientific">Sphaerisporangium album</name>
    <dbReference type="NCBI Taxonomy" id="509200"/>
    <lineage>
        <taxon>Bacteria</taxon>
        <taxon>Bacillati</taxon>
        <taxon>Actinomycetota</taxon>
        <taxon>Actinomycetes</taxon>
        <taxon>Streptosporangiales</taxon>
        <taxon>Streptosporangiaceae</taxon>
        <taxon>Sphaerisporangium</taxon>
    </lineage>
</organism>
<name>A0A367FKK3_9ACTN</name>
<dbReference type="Pfam" id="PF04149">
    <property type="entry name" value="DUF397"/>
    <property type="match status" value="1"/>
</dbReference>
<accession>A0A367FKK3</accession>
<evidence type="ECO:0000259" key="1">
    <source>
        <dbReference type="Pfam" id="PF04149"/>
    </source>
</evidence>
<proteinExistence type="predicted"/>
<dbReference type="EMBL" id="QOIL01000006">
    <property type="protein sequence ID" value="RCG30824.1"/>
    <property type="molecule type" value="Genomic_DNA"/>
</dbReference>
<comment type="caution">
    <text evidence="2">The sequence shown here is derived from an EMBL/GenBank/DDBJ whole genome shotgun (WGS) entry which is preliminary data.</text>
</comment>
<feature type="domain" description="DUF397" evidence="1">
    <location>
        <begin position="7"/>
        <end position="60"/>
    </location>
</feature>
<evidence type="ECO:0000313" key="3">
    <source>
        <dbReference type="Proteomes" id="UP000253094"/>
    </source>
</evidence>